<evidence type="ECO:0008006" key="8">
    <source>
        <dbReference type="Google" id="ProtNLM"/>
    </source>
</evidence>
<reference evidence="7" key="1">
    <citation type="submission" date="2018-04" db="EMBL/GenBank/DDBJ databases">
        <authorList>
            <person name="Liu S."/>
            <person name="Wang Z."/>
            <person name="Li J."/>
        </authorList>
    </citation>
    <scope>NUCLEOTIDE SEQUENCE [LARGE SCALE GENOMIC DNA]</scope>
    <source>
        <strain evidence="7">2189</strain>
    </source>
</reference>
<dbReference type="PANTHER" id="PTHR43199">
    <property type="entry name" value="GLUTATHIONE HYDROLASE"/>
    <property type="match status" value="1"/>
</dbReference>
<dbReference type="InterPro" id="IPR043138">
    <property type="entry name" value="GGT_lsub"/>
</dbReference>
<dbReference type="Pfam" id="PF01019">
    <property type="entry name" value="G_glu_transpept"/>
    <property type="match status" value="1"/>
</dbReference>
<evidence type="ECO:0000256" key="3">
    <source>
        <dbReference type="ARBA" id="ARBA00022801"/>
    </source>
</evidence>
<accession>A0A2U1T865</accession>
<dbReference type="SUPFAM" id="SSF56235">
    <property type="entry name" value="N-terminal nucleophile aminohydrolases (Ntn hydrolases)"/>
    <property type="match status" value="1"/>
</dbReference>
<keyword evidence="2" id="KW-0808">Transferase</keyword>
<keyword evidence="5" id="KW-1133">Transmembrane helix</keyword>
<keyword evidence="5" id="KW-0472">Membrane</keyword>
<keyword evidence="7" id="KW-1185">Reference proteome</keyword>
<feature type="transmembrane region" description="Helical" evidence="5">
    <location>
        <begin position="12"/>
        <end position="35"/>
    </location>
</feature>
<keyword evidence="5" id="KW-0812">Transmembrane</keyword>
<dbReference type="KEGG" id="cyz:C3B44_10785"/>
<comment type="caution">
    <text evidence="6">The sequence shown here is derived from an EMBL/GenBank/DDBJ whole genome shotgun (WGS) entry which is preliminary data.</text>
</comment>
<evidence type="ECO:0000256" key="4">
    <source>
        <dbReference type="ARBA" id="ARBA00023145"/>
    </source>
</evidence>
<keyword evidence="4" id="KW-0865">Zymogen</keyword>
<evidence type="ECO:0000313" key="7">
    <source>
        <dbReference type="Proteomes" id="UP000244989"/>
    </source>
</evidence>
<dbReference type="InterPro" id="IPR043137">
    <property type="entry name" value="GGT_ssub_C"/>
</dbReference>
<dbReference type="Gene3D" id="1.10.246.130">
    <property type="match status" value="1"/>
</dbReference>
<dbReference type="EMBL" id="QEEZ01000005">
    <property type="protein sequence ID" value="PWC02183.1"/>
    <property type="molecule type" value="Genomic_DNA"/>
</dbReference>
<dbReference type="Gene3D" id="3.60.20.40">
    <property type="match status" value="1"/>
</dbReference>
<proteinExistence type="inferred from homology"/>
<protein>
    <recommendedName>
        <fullName evidence="8">Gamma-glutamyltransferase</fullName>
    </recommendedName>
</protein>
<evidence type="ECO:0000256" key="1">
    <source>
        <dbReference type="ARBA" id="ARBA00009381"/>
    </source>
</evidence>
<dbReference type="GO" id="GO:0016740">
    <property type="term" value="F:transferase activity"/>
    <property type="evidence" value="ECO:0007669"/>
    <property type="project" value="UniProtKB-KW"/>
</dbReference>
<dbReference type="AlphaFoldDB" id="A0A2U1T865"/>
<evidence type="ECO:0000256" key="5">
    <source>
        <dbReference type="SAM" id="Phobius"/>
    </source>
</evidence>
<dbReference type="GO" id="GO:0016787">
    <property type="term" value="F:hydrolase activity"/>
    <property type="evidence" value="ECO:0007669"/>
    <property type="project" value="UniProtKB-KW"/>
</dbReference>
<dbReference type="PRINTS" id="PR01210">
    <property type="entry name" value="GGTRANSPTASE"/>
</dbReference>
<sequence length="609" mass="65363">MSLYVSYRKRDALSMGVGIALVAIIVIATLTVLLYPRSGTGYCGITPGYETHLVSEDPEKFAADTSAHVPADGFMAVTPHPEATRVACEVLRERGSAADAIVAAQYVLGLVEPAASGPGGGALVTYADKSGTVESWDGTVYAPAEDTGERRNGSRVREVGVPRVDALLRDLHAAHGAGASFSELTEPAVHLAREGYTVDTRLAGEIEAHPDLLGSTDSAVRRVFGDDPQVGDTIVNSAYADYVEETARRIDEDEPLQGIDKRAETSLRNQVGAEDQAEVLVDDWRKNQSAAVEPDDALCEDFQDLEVCGSPSPATGMMITAHVLGIVDDLDLARLTPYQVDSPQPVMRATAAHLLSEAERLAFADANAYMGDPAPHPELSRAYREKIVTNPEYHAELADAITQQETLPEPSPRRLPGFPNPSYAEYWEEGTSQVSVRDFRGNTASMTTTLGAKFGSKLMVNGFFLNNSLANFTRGPNQRAAGLHPKTTMSPVVVLRNGEPMAALGSPGGNKIPAYVLKTLLAWNLWGLDPNAAVLMPTVGAVSRNQVLAEPPLKHSEDFDKQVTLLKRWGQDVETQTMDSGVSFVVLDDEGLHGAADPRRHGLARGGEM</sequence>
<dbReference type="Proteomes" id="UP000244989">
    <property type="component" value="Unassembled WGS sequence"/>
</dbReference>
<evidence type="ECO:0000313" key="6">
    <source>
        <dbReference type="EMBL" id="PWC02183.1"/>
    </source>
</evidence>
<organism evidence="6 7">
    <name type="scientific">Corynebacterium yudongzhengii</name>
    <dbReference type="NCBI Taxonomy" id="2080740"/>
    <lineage>
        <taxon>Bacteria</taxon>
        <taxon>Bacillati</taxon>
        <taxon>Actinomycetota</taxon>
        <taxon>Actinomycetes</taxon>
        <taxon>Mycobacteriales</taxon>
        <taxon>Corynebacteriaceae</taxon>
        <taxon>Corynebacterium</taxon>
    </lineage>
</organism>
<dbReference type="PANTHER" id="PTHR43199:SF1">
    <property type="entry name" value="GLUTATHIONE HYDROLASE PROENZYME"/>
    <property type="match status" value="1"/>
</dbReference>
<dbReference type="InterPro" id="IPR029055">
    <property type="entry name" value="Ntn_hydrolases_N"/>
</dbReference>
<comment type="similarity">
    <text evidence="1">Belongs to the gamma-glutamyltransferase family.</text>
</comment>
<keyword evidence="3" id="KW-0378">Hydrolase</keyword>
<name>A0A2U1T865_9CORY</name>
<dbReference type="InterPro" id="IPR051792">
    <property type="entry name" value="GGT_bact"/>
</dbReference>
<evidence type="ECO:0000256" key="2">
    <source>
        <dbReference type="ARBA" id="ARBA00022679"/>
    </source>
</evidence>
<gene>
    <name evidence="6" type="ORF">DF222_03610</name>
</gene>